<evidence type="ECO:0008006" key="8">
    <source>
        <dbReference type="Google" id="ProtNLM"/>
    </source>
</evidence>
<proteinExistence type="predicted"/>
<dbReference type="Proteomes" id="UP001052655">
    <property type="component" value="Unassembled WGS sequence"/>
</dbReference>
<sequence length="69" mass="8057">MSVRQNDDMRKISAWAAMAAVPTMIAGIYGMNFEHMPELRWVWAYPAVIALMAVLEVLLYRMFKHRGWL</sequence>
<evidence type="ECO:0000256" key="1">
    <source>
        <dbReference type="ARBA" id="ARBA00004651"/>
    </source>
</evidence>
<dbReference type="InterPro" id="IPR045863">
    <property type="entry name" value="CorA_TM1_TM2"/>
</dbReference>
<feature type="transmembrane region" description="Helical" evidence="5">
    <location>
        <begin position="12"/>
        <end position="31"/>
    </location>
</feature>
<keyword evidence="2 5" id="KW-0812">Transmembrane</keyword>
<gene>
    <name evidence="6" type="ORF">Sdagh_14240</name>
</gene>
<keyword evidence="7" id="KW-1185">Reference proteome</keyword>
<comment type="caution">
    <text evidence="6">The sequence shown here is derived from an EMBL/GenBank/DDBJ whole genome shotgun (WGS) entry which is preliminary data.</text>
</comment>
<evidence type="ECO:0000256" key="4">
    <source>
        <dbReference type="ARBA" id="ARBA00023136"/>
    </source>
</evidence>
<name>A0ABQ3PXE6_9ACTN</name>
<dbReference type="Pfam" id="PF01544">
    <property type="entry name" value="CorA"/>
    <property type="match status" value="1"/>
</dbReference>
<evidence type="ECO:0000256" key="2">
    <source>
        <dbReference type="ARBA" id="ARBA00022692"/>
    </source>
</evidence>
<reference evidence="6" key="1">
    <citation type="submission" date="2024-05" db="EMBL/GenBank/DDBJ databases">
        <title>Whole genome shotgun sequence of Streptomyces daghestanicus NBRC 12762.</title>
        <authorList>
            <person name="Komaki H."/>
            <person name="Tamura T."/>
        </authorList>
    </citation>
    <scope>NUCLEOTIDE SEQUENCE</scope>
    <source>
        <strain evidence="6">NBRC 12762</strain>
    </source>
</reference>
<feature type="transmembrane region" description="Helical" evidence="5">
    <location>
        <begin position="43"/>
        <end position="63"/>
    </location>
</feature>
<dbReference type="SUPFAM" id="SSF144083">
    <property type="entry name" value="Magnesium transport protein CorA, transmembrane region"/>
    <property type="match status" value="1"/>
</dbReference>
<evidence type="ECO:0000256" key="3">
    <source>
        <dbReference type="ARBA" id="ARBA00022989"/>
    </source>
</evidence>
<protein>
    <recommendedName>
        <fullName evidence="8">Magnesium transporter CorA</fullName>
    </recommendedName>
</protein>
<evidence type="ECO:0000256" key="5">
    <source>
        <dbReference type="SAM" id="Phobius"/>
    </source>
</evidence>
<evidence type="ECO:0000313" key="7">
    <source>
        <dbReference type="Proteomes" id="UP001052655"/>
    </source>
</evidence>
<dbReference type="PANTHER" id="PTHR46494">
    <property type="entry name" value="CORA FAMILY METAL ION TRANSPORTER (EUROFUNG)"/>
    <property type="match status" value="1"/>
</dbReference>
<keyword evidence="4 5" id="KW-0472">Membrane</keyword>
<dbReference type="PANTHER" id="PTHR46494:SF1">
    <property type="entry name" value="CORA FAMILY METAL ION TRANSPORTER (EUROFUNG)"/>
    <property type="match status" value="1"/>
</dbReference>
<dbReference type="EMBL" id="BNDX01000005">
    <property type="protein sequence ID" value="GHI29694.1"/>
    <property type="molecule type" value="Genomic_DNA"/>
</dbReference>
<accession>A0ABQ3PXE6</accession>
<organism evidence="6 7">
    <name type="scientific">Streptomyces daghestanicus</name>
    <dbReference type="NCBI Taxonomy" id="66885"/>
    <lineage>
        <taxon>Bacteria</taxon>
        <taxon>Bacillati</taxon>
        <taxon>Actinomycetota</taxon>
        <taxon>Actinomycetes</taxon>
        <taxon>Kitasatosporales</taxon>
        <taxon>Streptomycetaceae</taxon>
        <taxon>Streptomyces</taxon>
    </lineage>
</organism>
<dbReference type="InterPro" id="IPR002523">
    <property type="entry name" value="MgTranspt_CorA/ZnTranspt_ZntB"/>
</dbReference>
<comment type="subcellular location">
    <subcellularLocation>
        <location evidence="1">Cell membrane</location>
        <topology evidence="1">Multi-pass membrane protein</topology>
    </subcellularLocation>
</comment>
<evidence type="ECO:0000313" key="6">
    <source>
        <dbReference type="EMBL" id="GHI29694.1"/>
    </source>
</evidence>
<dbReference type="Gene3D" id="1.20.58.340">
    <property type="entry name" value="Magnesium transport protein CorA, transmembrane region"/>
    <property type="match status" value="1"/>
</dbReference>
<keyword evidence="3 5" id="KW-1133">Transmembrane helix</keyword>